<evidence type="ECO:0000313" key="1">
    <source>
        <dbReference type="EMBL" id="KAG9244554.1"/>
    </source>
</evidence>
<evidence type="ECO:0000313" key="2">
    <source>
        <dbReference type="Proteomes" id="UP000887226"/>
    </source>
</evidence>
<comment type="caution">
    <text evidence="1">The sequence shown here is derived from an EMBL/GenBank/DDBJ whole genome shotgun (WGS) entry which is preliminary data.</text>
</comment>
<dbReference type="AlphaFoldDB" id="A0A9P7Z375"/>
<name>A0A9P7Z375_9HELO</name>
<dbReference type="EMBL" id="MU253898">
    <property type="protein sequence ID" value="KAG9244554.1"/>
    <property type="molecule type" value="Genomic_DNA"/>
</dbReference>
<reference evidence="1" key="1">
    <citation type="journal article" date="2021" name="IMA Fungus">
        <title>Genomic characterization of three marine fungi, including Emericellopsis atlantica sp. nov. with signatures of a generalist lifestyle and marine biomass degradation.</title>
        <authorList>
            <person name="Hagestad O.C."/>
            <person name="Hou L."/>
            <person name="Andersen J.H."/>
            <person name="Hansen E.H."/>
            <person name="Altermark B."/>
            <person name="Li C."/>
            <person name="Kuhnert E."/>
            <person name="Cox R.J."/>
            <person name="Crous P.W."/>
            <person name="Spatafora J.W."/>
            <person name="Lail K."/>
            <person name="Amirebrahimi M."/>
            <person name="Lipzen A."/>
            <person name="Pangilinan J."/>
            <person name="Andreopoulos W."/>
            <person name="Hayes R.D."/>
            <person name="Ng V."/>
            <person name="Grigoriev I.V."/>
            <person name="Jackson S.A."/>
            <person name="Sutton T.D.S."/>
            <person name="Dobson A.D.W."/>
            <person name="Rama T."/>
        </authorList>
    </citation>
    <scope>NUCLEOTIDE SEQUENCE</scope>
    <source>
        <strain evidence="1">TRa3180A</strain>
    </source>
</reference>
<organism evidence="1 2">
    <name type="scientific">Calycina marina</name>
    <dbReference type="NCBI Taxonomy" id="1763456"/>
    <lineage>
        <taxon>Eukaryota</taxon>
        <taxon>Fungi</taxon>
        <taxon>Dikarya</taxon>
        <taxon>Ascomycota</taxon>
        <taxon>Pezizomycotina</taxon>
        <taxon>Leotiomycetes</taxon>
        <taxon>Helotiales</taxon>
        <taxon>Pezizellaceae</taxon>
        <taxon>Calycina</taxon>
    </lineage>
</organism>
<protein>
    <submittedName>
        <fullName evidence="1">Uncharacterized protein</fullName>
    </submittedName>
</protein>
<gene>
    <name evidence="1" type="ORF">BJ878DRAFT_575623</name>
</gene>
<keyword evidence="2" id="KW-1185">Reference proteome</keyword>
<dbReference type="OrthoDB" id="3540452at2759"/>
<accession>A0A9P7Z375</accession>
<sequence>MPGCRNWCKMWGLDDDYQLRDNVLASLDNSPDGTILIDGICIYQDDDGFFSSDGGRGMRMKDKHYRSLHRKSVNQRMTEIEVETANHPRDVRHSDLVVLCDVVHVLELAKFFSDFDERQLRSSAFKLNLDENVDQYERFKAHSTAENFHHHPGAHKQRIALGDIASSQNDNGWIAKYFQTTPVYANTGASTPLELFSQLLKAPSTHTELKENFP</sequence>
<dbReference type="Proteomes" id="UP000887226">
    <property type="component" value="Unassembled WGS sequence"/>
</dbReference>
<proteinExistence type="predicted"/>